<dbReference type="AlphaFoldDB" id="A0A1H8HGZ0"/>
<dbReference type="EMBL" id="FOBO01000020">
    <property type="protein sequence ID" value="SEN55187.1"/>
    <property type="molecule type" value="Genomic_DNA"/>
</dbReference>
<name>A0A1H8HGZ0_9RHOB</name>
<evidence type="ECO:0000256" key="1">
    <source>
        <dbReference type="SAM" id="Coils"/>
    </source>
</evidence>
<dbReference type="Proteomes" id="UP000182160">
    <property type="component" value="Unassembled WGS sequence"/>
</dbReference>
<evidence type="ECO:0000313" key="3">
    <source>
        <dbReference type="EMBL" id="SEN55187.1"/>
    </source>
</evidence>
<sequence>MQGHAASKQDDYTISVEQVREHFRGKGLTKSKDTVQRWCRSGDLDCRKLGLLSRYFTTETSLLMLERKLLPDMIAENVGHVSSGAAIVQQDAGADEAISTDVPQHAPVDEPARGNVQVDAVEDAVARSDVPAHETATPLHAAAELASLRAENAGLKEQLSEAKESAKFLREEIVSSRGQRGDVVKIAEQMLGTLETIAVGGRLERPRQRASEPTQTTDPVRYDAPNPTVHDV</sequence>
<feature type="coiled-coil region" evidence="1">
    <location>
        <begin position="145"/>
        <end position="172"/>
    </location>
</feature>
<feature type="region of interest" description="Disordered" evidence="2">
    <location>
        <begin position="202"/>
        <end position="232"/>
    </location>
</feature>
<reference evidence="3 4" key="1">
    <citation type="submission" date="2016-10" db="EMBL/GenBank/DDBJ databases">
        <authorList>
            <person name="de Groot N.N."/>
        </authorList>
    </citation>
    <scope>NUCLEOTIDE SEQUENCE [LARGE SCALE GENOMIC DNA]</scope>
    <source>
        <strain evidence="3 4">DSM 11457</strain>
    </source>
</reference>
<accession>A0A1H8HGZ0</accession>
<keyword evidence="1" id="KW-0175">Coiled coil</keyword>
<gene>
    <name evidence="3" type="ORF">SAMN04488077_12028</name>
</gene>
<protein>
    <submittedName>
        <fullName evidence="3">Uncharacterized protein</fullName>
    </submittedName>
</protein>
<organism evidence="3 4">
    <name type="scientific">Roseovarius tolerans</name>
    <dbReference type="NCBI Taxonomy" id="74031"/>
    <lineage>
        <taxon>Bacteria</taxon>
        <taxon>Pseudomonadati</taxon>
        <taxon>Pseudomonadota</taxon>
        <taxon>Alphaproteobacteria</taxon>
        <taxon>Rhodobacterales</taxon>
        <taxon>Roseobacteraceae</taxon>
        <taxon>Roseovarius</taxon>
    </lineage>
</organism>
<evidence type="ECO:0000256" key="2">
    <source>
        <dbReference type="SAM" id="MobiDB-lite"/>
    </source>
</evidence>
<proteinExistence type="predicted"/>
<evidence type="ECO:0000313" key="4">
    <source>
        <dbReference type="Proteomes" id="UP000182160"/>
    </source>
</evidence>